<accession>A0A4R5F027</accession>
<organism evidence="1 2">
    <name type="scientific">Antarcticimicrobium sediminis</name>
    <dbReference type="NCBI Taxonomy" id="2546227"/>
    <lineage>
        <taxon>Bacteria</taxon>
        <taxon>Pseudomonadati</taxon>
        <taxon>Pseudomonadota</taxon>
        <taxon>Alphaproteobacteria</taxon>
        <taxon>Rhodobacterales</taxon>
        <taxon>Paracoccaceae</taxon>
        <taxon>Antarcticimicrobium</taxon>
    </lineage>
</organism>
<proteinExistence type="predicted"/>
<dbReference type="OrthoDB" id="7840273at2"/>
<protein>
    <submittedName>
        <fullName evidence="1">Phosphoadenosine phosphosulfate reductase</fullName>
    </submittedName>
</protein>
<dbReference type="Proteomes" id="UP000294662">
    <property type="component" value="Unassembled WGS sequence"/>
</dbReference>
<keyword evidence="2" id="KW-1185">Reference proteome</keyword>
<dbReference type="RefSeq" id="WP_132826785.1">
    <property type="nucleotide sequence ID" value="NZ_SMFP01000001.1"/>
</dbReference>
<sequence>MQDQNQDPDSADEENGIESSLADLGKAEWKAALIAQAEAHGMAQDLGARHFATFIDKKPTLLVTFETIQGVRALSETAQPFGFDMVKAQGWSHLCLLSDGDTWFRAQEVYAFFDQLIDDGFFEDFDRVVFYGAGPCGYAAASYSVASPGATVIAVQPQATLSARMTEWDDRFVEMRRTDFTDRYGYAPDMLDAAERAFVIYDPRETLDAMHATLFERANVSRLRMPFMGGALQTQLIEMKILYRLLSLAGAAKLNEQKFYKLYRARRDHMPYLRNLMTHLDQNERPYMTTLLCRNVTSRVRARRFRRRLDQLEQMAADGDFTPPPPAAE</sequence>
<gene>
    <name evidence="1" type="ORF">E1B25_00820</name>
</gene>
<evidence type="ECO:0000313" key="1">
    <source>
        <dbReference type="EMBL" id="TDE40795.1"/>
    </source>
</evidence>
<comment type="caution">
    <text evidence="1">The sequence shown here is derived from an EMBL/GenBank/DDBJ whole genome shotgun (WGS) entry which is preliminary data.</text>
</comment>
<evidence type="ECO:0000313" key="2">
    <source>
        <dbReference type="Proteomes" id="UP000294662"/>
    </source>
</evidence>
<dbReference type="EMBL" id="SMFP01000001">
    <property type="protein sequence ID" value="TDE40795.1"/>
    <property type="molecule type" value="Genomic_DNA"/>
</dbReference>
<name>A0A4R5F027_9RHOB</name>
<reference evidence="1 2" key="1">
    <citation type="submission" date="2019-03" db="EMBL/GenBank/DDBJ databases">
        <authorList>
            <person name="Zhang S."/>
        </authorList>
    </citation>
    <scope>NUCLEOTIDE SEQUENCE [LARGE SCALE GENOMIC DNA]</scope>
    <source>
        <strain evidence="1 2">S4J41</strain>
    </source>
</reference>
<dbReference type="AlphaFoldDB" id="A0A4R5F027"/>